<comment type="caution">
    <text evidence="3">The sequence shown here is derived from an EMBL/GenBank/DDBJ whole genome shotgun (WGS) entry which is preliminary data.</text>
</comment>
<keyword evidence="2" id="KW-0472">Membrane</keyword>
<proteinExistence type="predicted"/>
<dbReference type="Proteomes" id="UP000549394">
    <property type="component" value="Unassembled WGS sequence"/>
</dbReference>
<sequence>MKKHDGDNTAMEKNDKEARKKRIQEIRNARRNRQQIPKPEKKKKEKVEPALVLKVVALRFVIILPKLLILIGTILFLVGVMLLGLSQRESTDYNKGVYLGPILMTLGVVVLISGILGIFIRLRLKKKGIEKAKIARKYMIEKELKKQVSTVSEQVENGQMKAHYSAAEMSHSNGHKRSMYDEDTSPTPVVTITKVEVEICKPSTSYDLENEESSS</sequence>
<feature type="compositionally biased region" description="Basic and acidic residues" evidence="1">
    <location>
        <begin position="1"/>
        <end position="28"/>
    </location>
</feature>
<keyword evidence="4" id="KW-1185">Reference proteome</keyword>
<evidence type="ECO:0000256" key="2">
    <source>
        <dbReference type="SAM" id="Phobius"/>
    </source>
</evidence>
<protein>
    <submittedName>
        <fullName evidence="3">Uncharacterized protein</fullName>
    </submittedName>
</protein>
<dbReference type="AlphaFoldDB" id="A0A7I8W7G4"/>
<keyword evidence="2" id="KW-1133">Transmembrane helix</keyword>
<dbReference type="EMBL" id="CAJFCJ010000020">
    <property type="protein sequence ID" value="CAD5124170.1"/>
    <property type="molecule type" value="Genomic_DNA"/>
</dbReference>
<feature type="transmembrane region" description="Helical" evidence="2">
    <location>
        <begin position="98"/>
        <end position="120"/>
    </location>
</feature>
<organism evidence="3 4">
    <name type="scientific">Dimorphilus gyrociliatus</name>
    <dbReference type="NCBI Taxonomy" id="2664684"/>
    <lineage>
        <taxon>Eukaryota</taxon>
        <taxon>Metazoa</taxon>
        <taxon>Spiralia</taxon>
        <taxon>Lophotrochozoa</taxon>
        <taxon>Annelida</taxon>
        <taxon>Polychaeta</taxon>
        <taxon>Polychaeta incertae sedis</taxon>
        <taxon>Dinophilidae</taxon>
        <taxon>Dimorphilus</taxon>
    </lineage>
</organism>
<keyword evidence="2" id="KW-0812">Transmembrane</keyword>
<name>A0A7I8W7G4_9ANNE</name>
<reference evidence="3 4" key="1">
    <citation type="submission" date="2020-08" db="EMBL/GenBank/DDBJ databases">
        <authorList>
            <person name="Hejnol A."/>
        </authorList>
    </citation>
    <scope>NUCLEOTIDE SEQUENCE [LARGE SCALE GENOMIC DNA]</scope>
</reference>
<gene>
    <name evidence="3" type="ORF">DGYR_LOCUS11750</name>
</gene>
<evidence type="ECO:0000313" key="4">
    <source>
        <dbReference type="Proteomes" id="UP000549394"/>
    </source>
</evidence>
<evidence type="ECO:0000313" key="3">
    <source>
        <dbReference type="EMBL" id="CAD5124170.1"/>
    </source>
</evidence>
<feature type="region of interest" description="Disordered" evidence="1">
    <location>
        <begin position="1"/>
        <end position="42"/>
    </location>
</feature>
<evidence type="ECO:0000256" key="1">
    <source>
        <dbReference type="SAM" id="MobiDB-lite"/>
    </source>
</evidence>
<accession>A0A7I8W7G4</accession>
<feature type="transmembrane region" description="Helical" evidence="2">
    <location>
        <begin position="51"/>
        <end position="78"/>
    </location>
</feature>